<protein>
    <submittedName>
        <fullName evidence="2">Uncharacterized protein</fullName>
    </submittedName>
</protein>
<evidence type="ECO:0000313" key="2">
    <source>
        <dbReference type="EMBL" id="AGH98880.1"/>
    </source>
</evidence>
<sequence length="76" mass="8751">MELPQDPNGFVTRHSILPASGRFFKFALLCISVIYLISLQTTCQQEIVQKLLTTHQIRFCGAGRKNRNRQECWARA</sequence>
<dbReference type="KEGG" id="man:A11S_2081"/>
<dbReference type="EMBL" id="CP003538">
    <property type="protein sequence ID" value="AGH98880.1"/>
    <property type="molecule type" value="Genomic_DNA"/>
</dbReference>
<dbReference type="Proteomes" id="UP000011932">
    <property type="component" value="Chromosome"/>
</dbReference>
<dbReference type="HOGENOM" id="CLU_2650380_0_0_5"/>
<evidence type="ECO:0000313" key="3">
    <source>
        <dbReference type="Proteomes" id="UP000011932"/>
    </source>
</evidence>
<reference evidence="2 3" key="1">
    <citation type="journal article" date="2013" name="ISME J.">
        <title>By their genes ye shall know them: genomic signatures of predatory bacteria.</title>
        <authorList>
            <person name="Pasternak Z."/>
            <person name="Pietrokovski S."/>
            <person name="Rotem O."/>
            <person name="Gophna U."/>
            <person name="Lurie-Weinberger M.N."/>
            <person name="Jurkevitch E."/>
        </authorList>
    </citation>
    <scope>NUCLEOTIDE SEQUENCE [LARGE SCALE GENOMIC DNA]</scope>
    <source>
        <strain evidence="2">EPB</strain>
    </source>
</reference>
<gene>
    <name evidence="2" type="ORF">A11S_2081</name>
</gene>
<name>M4VK53_9BACT</name>
<proteinExistence type="predicted"/>
<accession>M4VK53</accession>
<feature type="transmembrane region" description="Helical" evidence="1">
    <location>
        <begin position="23"/>
        <end position="41"/>
    </location>
</feature>
<organism evidence="2 3">
    <name type="scientific">Micavibrio aeruginosavorus EPB</name>
    <dbReference type="NCBI Taxonomy" id="349215"/>
    <lineage>
        <taxon>Bacteria</taxon>
        <taxon>Pseudomonadati</taxon>
        <taxon>Bdellovibrionota</taxon>
        <taxon>Bdellovibrionia</taxon>
        <taxon>Bdellovibrionales</taxon>
        <taxon>Pseudobdellovibrionaceae</taxon>
        <taxon>Micavibrio</taxon>
    </lineage>
</organism>
<keyword evidence="1" id="KW-1133">Transmembrane helix</keyword>
<dbReference type="AlphaFoldDB" id="M4VK53"/>
<evidence type="ECO:0000256" key="1">
    <source>
        <dbReference type="SAM" id="Phobius"/>
    </source>
</evidence>
<keyword evidence="1" id="KW-0812">Transmembrane</keyword>
<keyword evidence="1" id="KW-0472">Membrane</keyword>